<evidence type="ECO:0000313" key="3">
    <source>
        <dbReference type="Proteomes" id="UP001530315"/>
    </source>
</evidence>
<evidence type="ECO:0000256" key="1">
    <source>
        <dbReference type="SAM" id="SignalP"/>
    </source>
</evidence>
<evidence type="ECO:0000313" key="2">
    <source>
        <dbReference type="EMBL" id="KAL3803949.1"/>
    </source>
</evidence>
<dbReference type="Proteomes" id="UP001530315">
    <property type="component" value="Unassembled WGS sequence"/>
</dbReference>
<organism evidence="2 3">
    <name type="scientific">Stephanodiscus triporus</name>
    <dbReference type="NCBI Taxonomy" id="2934178"/>
    <lineage>
        <taxon>Eukaryota</taxon>
        <taxon>Sar</taxon>
        <taxon>Stramenopiles</taxon>
        <taxon>Ochrophyta</taxon>
        <taxon>Bacillariophyta</taxon>
        <taxon>Coscinodiscophyceae</taxon>
        <taxon>Thalassiosirophycidae</taxon>
        <taxon>Stephanodiscales</taxon>
        <taxon>Stephanodiscaceae</taxon>
        <taxon>Stephanodiscus</taxon>
    </lineage>
</organism>
<dbReference type="EMBL" id="JALLAZ020000102">
    <property type="protein sequence ID" value="KAL3803949.1"/>
    <property type="molecule type" value="Genomic_DNA"/>
</dbReference>
<feature type="signal peptide" evidence="1">
    <location>
        <begin position="1"/>
        <end position="23"/>
    </location>
</feature>
<keyword evidence="3" id="KW-1185">Reference proteome</keyword>
<keyword evidence="1" id="KW-0732">Signal</keyword>
<gene>
    <name evidence="2" type="ORF">ACHAW5_001726</name>
</gene>
<sequence length="201" mass="21372">MTYSYLSLCSCIILLNLPPLISSQSELSNVTPVLCVGSPCLYKGECRDKFGECGVTSSHCDAESQWVPACGGGGDLDKPTAMETTATIAPLATSSSEPIEPSQVEQPTLSPITAWEEWNSDQAVPGLTTGQEVGSDAPSNETVTDWFDPNEWDDGKNQTADNEDVSMLDRIEETVFGSGAAAEGASYLLRMLAVLAWVAVL</sequence>
<evidence type="ECO:0008006" key="4">
    <source>
        <dbReference type="Google" id="ProtNLM"/>
    </source>
</evidence>
<protein>
    <recommendedName>
        <fullName evidence="4">Chitin-binding type-1 domain-containing protein</fullName>
    </recommendedName>
</protein>
<name>A0ABD3QU83_9STRA</name>
<proteinExistence type="predicted"/>
<comment type="caution">
    <text evidence="2">The sequence shown here is derived from an EMBL/GenBank/DDBJ whole genome shotgun (WGS) entry which is preliminary data.</text>
</comment>
<feature type="chain" id="PRO_5044801566" description="Chitin-binding type-1 domain-containing protein" evidence="1">
    <location>
        <begin position="24"/>
        <end position="201"/>
    </location>
</feature>
<reference evidence="2 3" key="1">
    <citation type="submission" date="2024-10" db="EMBL/GenBank/DDBJ databases">
        <title>Updated reference genomes for cyclostephanoid diatoms.</title>
        <authorList>
            <person name="Roberts W.R."/>
            <person name="Alverson A.J."/>
        </authorList>
    </citation>
    <scope>NUCLEOTIDE SEQUENCE [LARGE SCALE GENOMIC DNA]</scope>
    <source>
        <strain evidence="2 3">AJA276-08</strain>
    </source>
</reference>
<dbReference type="AlphaFoldDB" id="A0ABD3QU83"/>
<accession>A0ABD3QU83</accession>